<dbReference type="PRINTS" id="PR00120">
    <property type="entry name" value="HATPASE"/>
</dbReference>
<comment type="subcellular location">
    <subcellularLocation>
        <location evidence="1">Cell membrane</location>
        <topology evidence="1">Multi-pass membrane protein</topology>
    </subcellularLocation>
</comment>
<evidence type="ECO:0000313" key="11">
    <source>
        <dbReference type="Proteomes" id="UP001319861"/>
    </source>
</evidence>
<organism evidence="10 11">
    <name type="scientific">Sinomonas cyclohexanicum</name>
    <name type="common">Corynebacterium cyclohexanicum</name>
    <dbReference type="NCBI Taxonomy" id="322009"/>
    <lineage>
        <taxon>Bacteria</taxon>
        <taxon>Bacillati</taxon>
        <taxon>Actinomycetota</taxon>
        <taxon>Actinomycetes</taxon>
        <taxon>Micrococcales</taxon>
        <taxon>Micrococcaceae</taxon>
        <taxon>Sinomonas</taxon>
    </lineage>
</organism>
<dbReference type="Gene3D" id="3.40.1110.10">
    <property type="entry name" value="Calcium-transporting ATPase, cytoplasmic domain N"/>
    <property type="match status" value="1"/>
</dbReference>
<feature type="transmembrane region" description="Helical" evidence="8">
    <location>
        <begin position="433"/>
        <end position="456"/>
    </location>
</feature>
<evidence type="ECO:0000256" key="5">
    <source>
        <dbReference type="ARBA" id="ARBA00023136"/>
    </source>
</evidence>
<dbReference type="Gene3D" id="1.20.1110.10">
    <property type="entry name" value="Calcium-transporting ATPase, transmembrane domain"/>
    <property type="match status" value="1"/>
</dbReference>
<comment type="catalytic activity">
    <reaction evidence="6">
        <text>ATP + H2O = ADP + phosphate + H(+)</text>
        <dbReference type="Rhea" id="RHEA:13065"/>
        <dbReference type="ChEBI" id="CHEBI:15377"/>
        <dbReference type="ChEBI" id="CHEBI:15378"/>
        <dbReference type="ChEBI" id="CHEBI:30616"/>
        <dbReference type="ChEBI" id="CHEBI:43474"/>
        <dbReference type="ChEBI" id="CHEBI:456216"/>
    </reaction>
</comment>
<protein>
    <recommendedName>
        <fullName evidence="9">Cation-transporting P-type ATPase C-terminal domain-containing protein</fullName>
    </recommendedName>
</protein>
<name>A0ABM7PYW9_SINCY</name>
<dbReference type="EMBL" id="AP024525">
    <property type="protein sequence ID" value="BCT77500.1"/>
    <property type="molecule type" value="Genomic_DNA"/>
</dbReference>
<evidence type="ECO:0000256" key="6">
    <source>
        <dbReference type="ARBA" id="ARBA00049360"/>
    </source>
</evidence>
<feature type="transmembrane region" description="Helical" evidence="8">
    <location>
        <begin position="337"/>
        <end position="359"/>
    </location>
</feature>
<evidence type="ECO:0000256" key="7">
    <source>
        <dbReference type="SAM" id="MobiDB-lite"/>
    </source>
</evidence>
<evidence type="ECO:0000256" key="1">
    <source>
        <dbReference type="ARBA" id="ARBA00004651"/>
    </source>
</evidence>
<feature type="transmembrane region" description="Helical" evidence="8">
    <location>
        <begin position="507"/>
        <end position="526"/>
    </location>
</feature>
<dbReference type="NCBIfam" id="TIGR01494">
    <property type="entry name" value="ATPase_P-type"/>
    <property type="match status" value="1"/>
</dbReference>
<dbReference type="PRINTS" id="PR00119">
    <property type="entry name" value="CATATPASE"/>
</dbReference>
<dbReference type="Pfam" id="PF13246">
    <property type="entry name" value="Cation_ATPase"/>
    <property type="match status" value="1"/>
</dbReference>
<dbReference type="InterPro" id="IPR023299">
    <property type="entry name" value="ATPase_P-typ_cyto_dom_N"/>
</dbReference>
<reference evidence="10 11" key="1">
    <citation type="journal article" date="2021" name="J. Biosci. Bioeng.">
        <title>Identification and characterization of a chc gene cluster responsible for the aromatization pathway of cyclohexanecarboxylate degradation in Sinomonas cyclohexanicum ATCC 51369.</title>
        <authorList>
            <person name="Yamamoto T."/>
            <person name="Hasegawa Y."/>
            <person name="Lau P.C.K."/>
            <person name="Iwaki H."/>
        </authorList>
    </citation>
    <scope>NUCLEOTIDE SEQUENCE [LARGE SCALE GENOMIC DNA]</scope>
    <source>
        <strain evidence="10 11">ATCC 51369</strain>
    </source>
</reference>
<evidence type="ECO:0000256" key="3">
    <source>
        <dbReference type="ARBA" id="ARBA00022692"/>
    </source>
</evidence>
<feature type="domain" description="Cation-transporting P-type ATPase C-terminal" evidence="9">
    <location>
        <begin position="348"/>
        <end position="528"/>
    </location>
</feature>
<keyword evidence="11" id="KW-1185">Reference proteome</keyword>
<keyword evidence="4 8" id="KW-1133">Transmembrane helix</keyword>
<feature type="compositionally biased region" description="Basic and acidic residues" evidence="7">
    <location>
        <begin position="84"/>
        <end position="96"/>
    </location>
</feature>
<evidence type="ECO:0000256" key="2">
    <source>
        <dbReference type="ARBA" id="ARBA00022475"/>
    </source>
</evidence>
<keyword evidence="5 8" id="KW-0472">Membrane</keyword>
<accession>A0ABM7PYW9</accession>
<dbReference type="InterPro" id="IPR006068">
    <property type="entry name" value="ATPase_P-typ_cation-transptr_C"/>
</dbReference>
<dbReference type="InterPro" id="IPR023214">
    <property type="entry name" value="HAD_sf"/>
</dbReference>
<evidence type="ECO:0000256" key="8">
    <source>
        <dbReference type="SAM" id="Phobius"/>
    </source>
</evidence>
<dbReference type="SUPFAM" id="SSF81665">
    <property type="entry name" value="Calcium ATPase, transmembrane domain M"/>
    <property type="match status" value="1"/>
</dbReference>
<keyword evidence="3 8" id="KW-0812">Transmembrane</keyword>
<sequence>MSHDGEWRAVGDPMEAALTALDRRLGGEAEGIVPIAGFAFDGERKRQSAVLGAGSFPGEAEAGELWVKGAPEVLLDLCIGDHSADDRAERHPDRGEAQGPGDGGWRGRAHAAIEALAQRGLRVLAVASRGMTGAEVRAAAAGEADAVVLERDLVLRGLVGLHDPPRPAVAGAIRQAREAGIRIAMVTGDHPMTAAAIAREIGLIDHPAGPDDVLSGASLPEDQQVLGALLDRDGVVISRVTPEQKLRVAHALQARGHCVAMTGDGVNDGPALEAADIGVAMGRSGTDVARNAADLVLLDDDFATIIVAVEQGRATYANIRRFLTYHLTDNVAELTPFVVWALSAGHFPLALGVLQILCLDIGTDLLPALALGGEKPSAGVLKRPPERRHLMDGSLMFRVFAVLGPVEVVFEMAAFAWVLWLGGWRPGGDLPPVGVIAAASGAAFTAVVLGQLANAYACRSASRSAWRLSWTGNRMLLWAILVELALLAVFLFIGPVAAVLGQAPPPLEGFVIAALAIPGVVIGDAVHKAMRHRFGRGRTHPVLPHH</sequence>
<evidence type="ECO:0000313" key="10">
    <source>
        <dbReference type="EMBL" id="BCT77500.1"/>
    </source>
</evidence>
<feature type="transmembrane region" description="Helical" evidence="8">
    <location>
        <begin position="395"/>
        <end position="421"/>
    </location>
</feature>
<dbReference type="InterPro" id="IPR036412">
    <property type="entry name" value="HAD-like_sf"/>
</dbReference>
<feature type="transmembrane region" description="Helical" evidence="8">
    <location>
        <begin position="476"/>
        <end position="501"/>
    </location>
</feature>
<dbReference type="Proteomes" id="UP001319861">
    <property type="component" value="Chromosome"/>
</dbReference>
<dbReference type="Pfam" id="PF00689">
    <property type="entry name" value="Cation_ATPase_C"/>
    <property type="match status" value="1"/>
</dbReference>
<dbReference type="InterPro" id="IPR050510">
    <property type="entry name" value="Cation_transp_ATPase_P-type"/>
</dbReference>
<evidence type="ECO:0000259" key="9">
    <source>
        <dbReference type="Pfam" id="PF00689"/>
    </source>
</evidence>
<dbReference type="PANTHER" id="PTHR43294:SF21">
    <property type="entry name" value="CATION TRANSPORTING ATPASE"/>
    <property type="match status" value="1"/>
</dbReference>
<proteinExistence type="predicted"/>
<feature type="region of interest" description="Disordered" evidence="7">
    <location>
        <begin position="84"/>
        <end position="106"/>
    </location>
</feature>
<dbReference type="PANTHER" id="PTHR43294">
    <property type="entry name" value="SODIUM/POTASSIUM-TRANSPORTING ATPASE SUBUNIT ALPHA"/>
    <property type="match status" value="1"/>
</dbReference>
<gene>
    <name evidence="10" type="ORF">SCMU_33420</name>
</gene>
<dbReference type="SUPFAM" id="SSF56784">
    <property type="entry name" value="HAD-like"/>
    <property type="match status" value="1"/>
</dbReference>
<evidence type="ECO:0000256" key="4">
    <source>
        <dbReference type="ARBA" id="ARBA00022989"/>
    </source>
</evidence>
<dbReference type="InterPro" id="IPR023298">
    <property type="entry name" value="ATPase_P-typ_TM_dom_sf"/>
</dbReference>
<dbReference type="Gene3D" id="3.40.50.1000">
    <property type="entry name" value="HAD superfamily/HAD-like"/>
    <property type="match status" value="1"/>
</dbReference>
<dbReference type="InterPro" id="IPR001757">
    <property type="entry name" value="P_typ_ATPase"/>
</dbReference>
<keyword evidence="2" id="KW-1003">Cell membrane</keyword>